<protein>
    <recommendedName>
        <fullName evidence="4">ABC transporter substrate-binding protein</fullName>
    </recommendedName>
</protein>
<dbReference type="NCBIfam" id="NF037995">
    <property type="entry name" value="TRAP_S1"/>
    <property type="match status" value="1"/>
</dbReference>
<evidence type="ECO:0000313" key="2">
    <source>
        <dbReference type="EMBL" id="RFU71472.1"/>
    </source>
</evidence>
<dbReference type="AlphaFoldDB" id="A0A372LUI5"/>
<proteinExistence type="predicted"/>
<dbReference type="PROSITE" id="PS51257">
    <property type="entry name" value="PROKAR_LIPOPROTEIN"/>
    <property type="match status" value="1"/>
</dbReference>
<evidence type="ECO:0000256" key="1">
    <source>
        <dbReference type="ARBA" id="ARBA00022729"/>
    </source>
</evidence>
<dbReference type="OrthoDB" id="9815946at2"/>
<keyword evidence="1" id="KW-0732">Signal</keyword>
<name>A0A372LUI5_9BACI</name>
<dbReference type="InterPro" id="IPR038404">
    <property type="entry name" value="TRAP_DctP_sf"/>
</dbReference>
<accession>A0A372LUI5</accession>
<keyword evidence="3" id="KW-1185">Reference proteome</keyword>
<dbReference type="Gene3D" id="3.40.190.170">
    <property type="entry name" value="Bacterial extracellular solute-binding protein, family 7"/>
    <property type="match status" value="1"/>
</dbReference>
<dbReference type="PANTHER" id="PTHR33376">
    <property type="match status" value="1"/>
</dbReference>
<evidence type="ECO:0008006" key="4">
    <source>
        <dbReference type="Google" id="ProtNLM"/>
    </source>
</evidence>
<sequence length="335" mass="36944">MGIFKLKKRLGVIGLTLLMILLTACSGSSKSSSEEKKNEEETYILSGVTALPNNDLLSQAFFVFAEKIEKNSNGRIKFEYKGGPETIPSAELGEAVGSGVVDIGVTPAAYYASAVPEGLALSYSELTTEEELKNGAIDHLNKIHNQKLNVQLLGRGAEVGFGLYTKEKVQSLEDFKGLRMRGTPTYAPMYKALGAELISMPGGDIFESLDKGVIDGFGWTAVGISDLGVQDTAKYKMAPNFYRMDVVTIVNLDKWNSLPEDIQKIIMDTQREVEKEMVNVTQEFIDKEEPKLKEAGVQTVDLGEEFLKVAYGAGWKFIEEKIPDQSKELSELFRK</sequence>
<organism evidence="2 3">
    <name type="scientific">Peribacillus saganii</name>
    <dbReference type="NCBI Taxonomy" id="2303992"/>
    <lineage>
        <taxon>Bacteria</taxon>
        <taxon>Bacillati</taxon>
        <taxon>Bacillota</taxon>
        <taxon>Bacilli</taxon>
        <taxon>Bacillales</taxon>
        <taxon>Bacillaceae</taxon>
        <taxon>Peribacillus</taxon>
    </lineage>
</organism>
<dbReference type="Proteomes" id="UP000264541">
    <property type="component" value="Unassembled WGS sequence"/>
</dbReference>
<dbReference type="PANTHER" id="PTHR33376:SF5">
    <property type="entry name" value="EXTRACYTOPLASMIC SOLUTE RECEPTOR PROTEIN"/>
    <property type="match status" value="1"/>
</dbReference>
<evidence type="ECO:0000313" key="3">
    <source>
        <dbReference type="Proteomes" id="UP000264541"/>
    </source>
</evidence>
<dbReference type="EMBL" id="QVTE01000003">
    <property type="protein sequence ID" value="RFU71472.1"/>
    <property type="molecule type" value="Genomic_DNA"/>
</dbReference>
<dbReference type="GO" id="GO:0055085">
    <property type="term" value="P:transmembrane transport"/>
    <property type="evidence" value="ECO:0007669"/>
    <property type="project" value="InterPro"/>
</dbReference>
<gene>
    <name evidence="2" type="ORF">D0469_01125</name>
</gene>
<dbReference type="RefSeq" id="WP_117324824.1">
    <property type="nucleotide sequence ID" value="NZ_QVTE01000003.1"/>
</dbReference>
<comment type="caution">
    <text evidence="2">The sequence shown here is derived from an EMBL/GenBank/DDBJ whole genome shotgun (WGS) entry which is preliminary data.</text>
</comment>
<dbReference type="Pfam" id="PF03480">
    <property type="entry name" value="DctP"/>
    <property type="match status" value="1"/>
</dbReference>
<reference evidence="2 3" key="1">
    <citation type="submission" date="2018-08" db="EMBL/GenBank/DDBJ databases">
        <title>Bacillus chawlae sp. nov., Bacillus glennii sp. nov., and Bacillus saganii sp. nov. Isolated from the Vehicle Assembly Building at Kennedy Space Center where the Viking Spacecraft were Assembled.</title>
        <authorList>
            <person name="Seuylemezian A."/>
            <person name="Vaishampayan P."/>
        </authorList>
    </citation>
    <scope>NUCLEOTIDE SEQUENCE [LARGE SCALE GENOMIC DNA]</scope>
    <source>
        <strain evidence="2 3">V47-23a</strain>
    </source>
</reference>
<dbReference type="InterPro" id="IPR018389">
    <property type="entry name" value="DctP_fam"/>
</dbReference>